<evidence type="ECO:0000256" key="1">
    <source>
        <dbReference type="SAM" id="Coils"/>
    </source>
</evidence>
<protein>
    <recommendedName>
        <fullName evidence="2">Novel STAND NTPase 3 domain-containing protein</fullName>
    </recommendedName>
</protein>
<feature type="coiled-coil region" evidence="1">
    <location>
        <begin position="1220"/>
        <end position="1247"/>
    </location>
</feature>
<dbReference type="Proteomes" id="UP000240357">
    <property type="component" value="Unassembled WGS sequence"/>
</dbReference>
<dbReference type="AlphaFoldDB" id="A0A2T2YE59"/>
<keyword evidence="4" id="KW-1185">Reference proteome</keyword>
<dbReference type="Pfam" id="PF20720">
    <property type="entry name" value="nSTAND3"/>
    <property type="match status" value="1"/>
</dbReference>
<dbReference type="InterPro" id="IPR027417">
    <property type="entry name" value="P-loop_NTPase"/>
</dbReference>
<name>A0A2T2YE59_9BACT</name>
<evidence type="ECO:0000313" key="4">
    <source>
        <dbReference type="Proteomes" id="UP000240357"/>
    </source>
</evidence>
<reference evidence="3 4" key="1">
    <citation type="submission" date="2018-03" db="EMBL/GenBank/DDBJ databases">
        <title>Adhaeribacter sp. HMF7605 Genome sequencing and assembly.</title>
        <authorList>
            <person name="Kang H."/>
            <person name="Kang J."/>
            <person name="Cha I."/>
            <person name="Kim H."/>
            <person name="Joh K."/>
        </authorList>
    </citation>
    <scope>NUCLEOTIDE SEQUENCE [LARGE SCALE GENOMIC DNA]</scope>
    <source>
        <strain evidence="3 4">HMF7605</strain>
    </source>
</reference>
<comment type="caution">
    <text evidence="3">The sequence shown here is derived from an EMBL/GenBank/DDBJ whole genome shotgun (WGS) entry which is preliminary data.</text>
</comment>
<dbReference type="OrthoDB" id="9816071at2"/>
<dbReference type="EMBL" id="PYFT01000001">
    <property type="protein sequence ID" value="PSR53791.1"/>
    <property type="molecule type" value="Genomic_DNA"/>
</dbReference>
<keyword evidence="1" id="KW-0175">Coiled coil</keyword>
<accession>A0A2T2YE59</accession>
<gene>
    <name evidence="3" type="ORF">AHMF7605_09785</name>
</gene>
<dbReference type="InterPro" id="IPR049050">
    <property type="entry name" value="nSTAND3"/>
</dbReference>
<feature type="domain" description="Novel STAND NTPase 3" evidence="2">
    <location>
        <begin position="200"/>
        <end position="338"/>
    </location>
</feature>
<dbReference type="SUPFAM" id="SSF52540">
    <property type="entry name" value="P-loop containing nucleoside triphosphate hydrolases"/>
    <property type="match status" value="1"/>
</dbReference>
<dbReference type="RefSeq" id="WP_106928768.1">
    <property type="nucleotide sequence ID" value="NZ_PYFT01000001.1"/>
</dbReference>
<organism evidence="3 4">
    <name type="scientific">Adhaeribacter arboris</name>
    <dbReference type="NCBI Taxonomy" id="2072846"/>
    <lineage>
        <taxon>Bacteria</taxon>
        <taxon>Pseudomonadati</taxon>
        <taxon>Bacteroidota</taxon>
        <taxon>Cytophagia</taxon>
        <taxon>Cytophagales</taxon>
        <taxon>Hymenobacteraceae</taxon>
        <taxon>Adhaeribacter</taxon>
    </lineage>
</organism>
<evidence type="ECO:0000259" key="2">
    <source>
        <dbReference type="Pfam" id="PF20720"/>
    </source>
</evidence>
<evidence type="ECO:0000313" key="3">
    <source>
        <dbReference type="EMBL" id="PSR53791.1"/>
    </source>
</evidence>
<proteinExistence type="predicted"/>
<dbReference type="Gene3D" id="3.40.50.300">
    <property type="entry name" value="P-loop containing nucleotide triphosphate hydrolases"/>
    <property type="match status" value="1"/>
</dbReference>
<sequence length="1248" mass="147170">MARLQQIENRLKDINEVVFQELCDCYLALRNSSYKAFIRSGSQTGKQKTVKGTPDSFFVLPNGRYLFVEVTTVGNTRKGQLLKKLIDDIKKCLNEEKTGILNKYIQEIVLCFNSKLKTNEVEILNKLVKDAGVYKLTLVTLNELATQIHLRYRHLAKEYLNLSLDTGQLVSLEKFIHNYNNKGQSLATPLDNKFVHRETELKAVIDSFERNDLVILTGSPGVGKSKLALEGINSFLKTNLDYNAYAVLDKNYDIFEDLTQYFEPNSKNIVFIDDANRYDRLAQIVGFTKGLENGKLKVVLTVRDYALNQLKDFPFDNFPHVISISGFTDEQLTDIIKNKPFDITNSRYQKEILRIADGNPRLAIMTAKLALEKNNIYALQDVSDLFDQYFSSFIKDNKYFAKSEVLKVLGLIAFFNTLPYDDDKVLDSLLRKFKLDKNSFIDSIDKLEQLELIEIQFEHVKISEQNLATYFFYKVFIKDALLSFQDLLISYFETNIGRFRDTVIPANNTFGYRNVIDKIRSPLKIYWNTIQSDEDKAFKFLHIFWAYLLNESLEFVLVAINPLDVLPIIEYNTQYKTNDFTSNKNSYLELLSRFYSVPNHLQEAVELSFEYVRRKPKHLPELIKNIDGYFAFDIEDEDFSFIRQQNLFDFIIGKINQEDELYVHAFIAISQNFLRYQFNYTRNGRGNTIYIGRYPLPLTSSIQAIRTKIWQTLDYLFPYYPNECFKVVYNYSQRSPDVIESIMVYDLEYFLIIISKHFSSESFKHCFLVQEYARWLKRNGINNSHYINLLHQFNNPAYQMFTKIDRNRFRDKDDYELNDYEEYERLKEEEIRNYFLFSTREQFDSFVQSFLQIEDWEELRHSDFNQSLDLIIDENIKQNTSIGQYILYYILTHDRLRNYQLSQTILSIATSSILKEKFWHFIKAIPVNEAINSCIINFLSCLPEEEVNEEYISDLEDAINNIGPNQYIRIAAFDKFFKLRNNLFDNILNIILNKNENENFKIKLGRNFFEFAVNYTQNINLLKKAYLQQDLINNLFDYKGEELLLILNKDNTFLKDYLEFIFKDQVHVKTSEYKSLHIIWQLSDYSNLLDEAIGIICKKDPYVGFGENFANAFFQNLSEEDKSKADFYILHFIEKYNNYRRKMKIIFDVLRHSRKELFDTAFQKYISTNQNLENFKKISWIGNGGVYNGDIIIADIHAAEWIRILNLIEKSSLGIKAIPLKRYVQELIDAEKKSANWERKNKFLDDRD</sequence>